<accession>A0A0A9DBQ4</accession>
<proteinExistence type="predicted"/>
<reference evidence="1" key="2">
    <citation type="journal article" date="2015" name="Data Brief">
        <title>Shoot transcriptome of the giant reed, Arundo donax.</title>
        <authorList>
            <person name="Barrero R.A."/>
            <person name="Guerrero F.D."/>
            <person name="Moolhuijzen P."/>
            <person name="Goolsby J.A."/>
            <person name="Tidwell J."/>
            <person name="Bellgard S.E."/>
            <person name="Bellgard M.I."/>
        </authorList>
    </citation>
    <scope>NUCLEOTIDE SEQUENCE</scope>
    <source>
        <tissue evidence="1">Shoot tissue taken approximately 20 cm above the soil surface</tissue>
    </source>
</reference>
<protein>
    <submittedName>
        <fullName evidence="1">Uncharacterized protein</fullName>
    </submittedName>
</protein>
<reference evidence="1" key="1">
    <citation type="submission" date="2014-09" db="EMBL/GenBank/DDBJ databases">
        <authorList>
            <person name="Magalhaes I.L.F."/>
            <person name="Oliveira U."/>
            <person name="Santos F.R."/>
            <person name="Vidigal T.H.D.A."/>
            <person name="Brescovit A.D."/>
            <person name="Santos A.J."/>
        </authorList>
    </citation>
    <scope>NUCLEOTIDE SEQUENCE</scope>
    <source>
        <tissue evidence="1">Shoot tissue taken approximately 20 cm above the soil surface</tissue>
    </source>
</reference>
<sequence length="52" mass="5943">MEHEECEKSLNLDPCLNYAKRATSSATDRVLISQNTRNTMLFWGRFYGGVST</sequence>
<name>A0A0A9DBQ4_ARUDO</name>
<dbReference type="EMBL" id="GBRH01211871">
    <property type="protein sequence ID" value="JAD86024.1"/>
    <property type="molecule type" value="Transcribed_RNA"/>
</dbReference>
<evidence type="ECO:0000313" key="1">
    <source>
        <dbReference type="EMBL" id="JAD86024.1"/>
    </source>
</evidence>
<dbReference type="AlphaFoldDB" id="A0A0A9DBQ4"/>
<organism evidence="1">
    <name type="scientific">Arundo donax</name>
    <name type="common">Giant reed</name>
    <name type="synonym">Donax arundinaceus</name>
    <dbReference type="NCBI Taxonomy" id="35708"/>
    <lineage>
        <taxon>Eukaryota</taxon>
        <taxon>Viridiplantae</taxon>
        <taxon>Streptophyta</taxon>
        <taxon>Embryophyta</taxon>
        <taxon>Tracheophyta</taxon>
        <taxon>Spermatophyta</taxon>
        <taxon>Magnoliopsida</taxon>
        <taxon>Liliopsida</taxon>
        <taxon>Poales</taxon>
        <taxon>Poaceae</taxon>
        <taxon>PACMAD clade</taxon>
        <taxon>Arundinoideae</taxon>
        <taxon>Arundineae</taxon>
        <taxon>Arundo</taxon>
    </lineage>
</organism>